<feature type="active site" description="Proton acceptor; for phosphorylation activity. Proton donor; for dephosphorylation activity" evidence="11">
    <location>
        <position position="186"/>
    </location>
</feature>
<dbReference type="PANTHER" id="PTHR30305">
    <property type="entry name" value="PROTEIN YJDM-RELATED"/>
    <property type="match status" value="1"/>
</dbReference>
<dbReference type="InterPro" id="IPR003755">
    <property type="entry name" value="HPr(Ser)_kin/Pase"/>
</dbReference>
<feature type="region of interest" description="Important for the catalytic mechanism of dephosphorylation" evidence="11">
    <location>
        <begin position="273"/>
        <end position="278"/>
    </location>
</feature>
<feature type="region of interest" description="Disordered" evidence="12">
    <location>
        <begin position="315"/>
        <end position="347"/>
    </location>
</feature>
<name>A0A4Q1C8X7_9BACT</name>
<dbReference type="Gene3D" id="3.40.50.300">
    <property type="entry name" value="P-loop containing nucleotide triphosphate hydrolases"/>
    <property type="match status" value="1"/>
</dbReference>
<comment type="caution">
    <text evidence="15">The sequence shown here is derived from an EMBL/GenBank/DDBJ whole genome shotgun (WGS) entry which is preliminary data.</text>
</comment>
<gene>
    <name evidence="11 15" type="primary">hprK</name>
    <name evidence="15" type="ORF">ESB00_05865</name>
</gene>
<evidence type="ECO:0000256" key="4">
    <source>
        <dbReference type="ARBA" id="ARBA00022527"/>
    </source>
</evidence>
<evidence type="ECO:0000313" key="16">
    <source>
        <dbReference type="Proteomes" id="UP000290218"/>
    </source>
</evidence>
<comment type="catalytic activity">
    <reaction evidence="1 11">
        <text>[HPr protein]-L-serine + ATP = [HPr protein]-O-phospho-L-serine + ADP + H(+)</text>
        <dbReference type="Rhea" id="RHEA:46600"/>
        <dbReference type="Rhea" id="RHEA-COMP:11602"/>
        <dbReference type="Rhea" id="RHEA-COMP:11603"/>
        <dbReference type="ChEBI" id="CHEBI:15378"/>
        <dbReference type="ChEBI" id="CHEBI:29999"/>
        <dbReference type="ChEBI" id="CHEBI:30616"/>
        <dbReference type="ChEBI" id="CHEBI:83421"/>
        <dbReference type="ChEBI" id="CHEBI:456216"/>
    </reaction>
</comment>
<feature type="domain" description="HPr kinase/phosphorylase C-terminal" evidence="14">
    <location>
        <begin position="139"/>
        <end position="307"/>
    </location>
</feature>
<dbReference type="Gene3D" id="3.40.1390.20">
    <property type="entry name" value="HprK N-terminal domain-like"/>
    <property type="match status" value="1"/>
</dbReference>
<dbReference type="GO" id="GO:0004712">
    <property type="term" value="F:protein serine/threonine/tyrosine kinase activity"/>
    <property type="evidence" value="ECO:0007669"/>
    <property type="project" value="UniProtKB-UniRule"/>
</dbReference>
<evidence type="ECO:0000256" key="12">
    <source>
        <dbReference type="SAM" id="MobiDB-lite"/>
    </source>
</evidence>
<keyword evidence="9 11" id="KW-0511">Multifunctional enzyme</keyword>
<evidence type="ECO:0000256" key="10">
    <source>
        <dbReference type="ARBA" id="ARBA00047657"/>
    </source>
</evidence>
<comment type="catalytic activity">
    <reaction evidence="10 11">
        <text>[HPr protein]-O-phospho-L-serine + phosphate + H(+) = [HPr protein]-L-serine + diphosphate</text>
        <dbReference type="Rhea" id="RHEA:46604"/>
        <dbReference type="Rhea" id="RHEA-COMP:11602"/>
        <dbReference type="Rhea" id="RHEA-COMP:11603"/>
        <dbReference type="ChEBI" id="CHEBI:15378"/>
        <dbReference type="ChEBI" id="CHEBI:29999"/>
        <dbReference type="ChEBI" id="CHEBI:33019"/>
        <dbReference type="ChEBI" id="CHEBI:43474"/>
        <dbReference type="ChEBI" id="CHEBI:83421"/>
    </reaction>
</comment>
<evidence type="ECO:0000259" key="13">
    <source>
        <dbReference type="Pfam" id="PF02603"/>
    </source>
</evidence>
<dbReference type="HAMAP" id="MF_01249">
    <property type="entry name" value="HPr_kinase"/>
    <property type="match status" value="1"/>
</dbReference>
<feature type="binding site" evidence="11">
    <location>
        <position position="211"/>
    </location>
    <ligand>
        <name>Mg(2+)</name>
        <dbReference type="ChEBI" id="CHEBI:18420"/>
    </ligand>
</feature>
<dbReference type="Pfam" id="PF07475">
    <property type="entry name" value="Hpr_kinase_C"/>
    <property type="match status" value="1"/>
</dbReference>
<feature type="binding site" evidence="11">
    <location>
        <begin position="162"/>
        <end position="169"/>
    </location>
    <ligand>
        <name>ATP</name>
        <dbReference type="ChEBI" id="CHEBI:30616"/>
    </ligand>
</feature>
<evidence type="ECO:0000256" key="1">
    <source>
        <dbReference type="ARBA" id="ARBA00001120"/>
    </source>
</evidence>
<evidence type="ECO:0000256" key="3">
    <source>
        <dbReference type="ARBA" id="ARBA00011643"/>
    </source>
</evidence>
<keyword evidence="5 11" id="KW-0808">Transferase</keyword>
<evidence type="ECO:0000256" key="6">
    <source>
        <dbReference type="ARBA" id="ARBA00022741"/>
    </source>
</evidence>
<comment type="function">
    <text evidence="11">Catalyzes the ATP- as well as the pyrophosphate-dependent phosphorylation of a specific serine residue in HPr, a phosphocarrier protein of the phosphoenolpyruvate-dependent sugar phosphotransferase system (PTS). HprK/P also catalyzes the pyrophosphate-producing, inorganic phosphate-dependent dephosphorylation (phosphorolysis) of seryl-phosphorylated HPr (P-Ser-HPr).</text>
</comment>
<dbReference type="GO" id="GO:0006109">
    <property type="term" value="P:regulation of carbohydrate metabolic process"/>
    <property type="evidence" value="ECO:0007669"/>
    <property type="project" value="UniProtKB-UniRule"/>
</dbReference>
<evidence type="ECO:0000256" key="5">
    <source>
        <dbReference type="ARBA" id="ARBA00022679"/>
    </source>
</evidence>
<dbReference type="NCBIfam" id="TIGR00679">
    <property type="entry name" value="hpr-ser"/>
    <property type="match status" value="1"/>
</dbReference>
<evidence type="ECO:0000313" key="15">
    <source>
        <dbReference type="EMBL" id="RXK55425.1"/>
    </source>
</evidence>
<feature type="active site" evidence="11">
    <location>
        <position position="252"/>
    </location>
</feature>
<keyword evidence="7 11" id="KW-0418">Kinase</keyword>
<dbReference type="GO" id="GO:0005524">
    <property type="term" value="F:ATP binding"/>
    <property type="evidence" value="ECO:0007669"/>
    <property type="project" value="UniProtKB-UniRule"/>
</dbReference>
<dbReference type="RefSeq" id="WP_129046790.1">
    <property type="nucleotide sequence ID" value="NZ_SDHX01000001.1"/>
</dbReference>
<dbReference type="GO" id="GO:0004674">
    <property type="term" value="F:protein serine/threonine kinase activity"/>
    <property type="evidence" value="ECO:0007669"/>
    <property type="project" value="UniProtKB-KW"/>
</dbReference>
<evidence type="ECO:0000259" key="14">
    <source>
        <dbReference type="Pfam" id="PF07475"/>
    </source>
</evidence>
<feature type="active site" evidence="11">
    <location>
        <position position="168"/>
    </location>
</feature>
<proteinExistence type="inferred from homology"/>
<comment type="cofactor">
    <cofactor evidence="11">
        <name>Mg(2+)</name>
        <dbReference type="ChEBI" id="CHEBI:18420"/>
    </cofactor>
</comment>
<sequence>MPAKALHGITVSHFFETYGAKLQLQLLHGSNGLHRLIREGSINRPALALTGFFKYFANKRIQVLGAAEMTYLKTLTQKQQVEIFGEMAKRGIPAMVLTRNYTATHPMLAVSEEMNLPIFRTPLITMNFVNAATLCIDNEFAPTTTEHATTLDVKGIGVMIRGDSGIGKSECALALIERGHSLVADDLTCIRLMDERELSASSRPLNRGYMECRGIGIINIAEMFGVKSIRLDKRIDLVVSLREWSPDVIEERTGLEENYYNILGVKVPHIEFYVRPGRDIARLIEVAALVQALKLMGHDPARTFNERLIAHMAEQQSAATTSHRVDSTVPFPPDQDEDPGIAEDARS</sequence>
<feature type="region of interest" description="Important for the catalytic mechanism of both phosphorylation and dephosphorylation" evidence="11">
    <location>
        <begin position="210"/>
        <end position="219"/>
    </location>
</feature>
<dbReference type="Pfam" id="PF02603">
    <property type="entry name" value="Hpr_kinase_N"/>
    <property type="match status" value="1"/>
</dbReference>
<dbReference type="EC" id="2.7.4.-" evidence="11"/>
<dbReference type="InterPro" id="IPR011104">
    <property type="entry name" value="Hpr_kin/Pase_C"/>
</dbReference>
<evidence type="ECO:0000256" key="9">
    <source>
        <dbReference type="ARBA" id="ARBA00023268"/>
    </source>
</evidence>
<feature type="binding site" evidence="11">
    <location>
        <position position="169"/>
    </location>
    <ligand>
        <name>Mg(2+)</name>
        <dbReference type="ChEBI" id="CHEBI:18420"/>
    </ligand>
</feature>
<dbReference type="AlphaFoldDB" id="A0A4Q1C8X7"/>
<dbReference type="SUPFAM" id="SSF75138">
    <property type="entry name" value="HprK N-terminal domain-like"/>
    <property type="match status" value="1"/>
</dbReference>
<dbReference type="InterPro" id="IPR028979">
    <property type="entry name" value="Ser_kin/Pase_Hpr-like_N_sf"/>
</dbReference>
<dbReference type="InterPro" id="IPR027417">
    <property type="entry name" value="P-loop_NTPase"/>
</dbReference>
<keyword evidence="16" id="KW-1185">Reference proteome</keyword>
<keyword evidence="6 11" id="KW-0547">Nucleotide-binding</keyword>
<keyword evidence="8 11" id="KW-0067">ATP-binding</keyword>
<comment type="subunit">
    <text evidence="3 11">Homohexamer.</text>
</comment>
<comment type="similarity">
    <text evidence="2 11">Belongs to the HPrK/P family.</text>
</comment>
<keyword evidence="11" id="KW-0479">Metal-binding</keyword>
<dbReference type="InterPro" id="IPR011126">
    <property type="entry name" value="Hpr_kin/Pase_Hpr_N"/>
</dbReference>
<dbReference type="Proteomes" id="UP000290218">
    <property type="component" value="Unassembled WGS sequence"/>
</dbReference>
<comment type="domain">
    <text evidence="11">The Walker A ATP-binding motif also binds Pi and PPi.</text>
</comment>
<comment type="miscellaneous">
    <text evidence="11">Both phosphorylation and phosphorolysis are carried out by the same active site and suggest a common mechanism for both reactions.</text>
</comment>
<accession>A0A4Q1C8X7</accession>
<keyword evidence="11" id="KW-0460">Magnesium</keyword>
<reference evidence="15 16" key="1">
    <citation type="submission" date="2019-01" db="EMBL/GenBank/DDBJ databases">
        <title>Lacunisphaera sp. strain TWA-58.</title>
        <authorList>
            <person name="Chen W.-M."/>
        </authorList>
    </citation>
    <scope>NUCLEOTIDE SEQUENCE [LARGE SCALE GENOMIC DNA]</scope>
    <source>
        <strain evidence="15 16">TWA-58</strain>
    </source>
</reference>
<dbReference type="GO" id="GO:0000287">
    <property type="term" value="F:magnesium ion binding"/>
    <property type="evidence" value="ECO:0007669"/>
    <property type="project" value="UniProtKB-UniRule"/>
</dbReference>
<dbReference type="PANTHER" id="PTHR30305:SF1">
    <property type="entry name" value="HPR KINASE_PHOSPHORYLASE"/>
    <property type="match status" value="1"/>
</dbReference>
<dbReference type="CDD" id="cd01918">
    <property type="entry name" value="HprK_C"/>
    <property type="match status" value="1"/>
</dbReference>
<organism evidence="15 16">
    <name type="scientific">Oleiharenicola lentus</name>
    <dbReference type="NCBI Taxonomy" id="2508720"/>
    <lineage>
        <taxon>Bacteria</taxon>
        <taxon>Pseudomonadati</taxon>
        <taxon>Verrucomicrobiota</taxon>
        <taxon>Opitutia</taxon>
        <taxon>Opitutales</taxon>
        <taxon>Opitutaceae</taxon>
        <taxon>Oleiharenicola</taxon>
    </lineage>
</organism>
<keyword evidence="4 11" id="KW-0723">Serine/threonine-protein kinase</keyword>
<evidence type="ECO:0000256" key="2">
    <source>
        <dbReference type="ARBA" id="ARBA00006883"/>
    </source>
</evidence>
<dbReference type="GO" id="GO:0000155">
    <property type="term" value="F:phosphorelay sensor kinase activity"/>
    <property type="evidence" value="ECO:0007669"/>
    <property type="project" value="InterPro"/>
</dbReference>
<protein>
    <recommendedName>
        <fullName evidence="11">HPr kinase/phosphorylase</fullName>
        <shortName evidence="11">HPrK/P</shortName>
        <ecNumber evidence="11">2.7.11.-</ecNumber>
        <ecNumber evidence="11">2.7.4.-</ecNumber>
    </recommendedName>
    <alternativeName>
        <fullName evidence="11">HPr(Ser) kinase/phosphorylase</fullName>
    </alternativeName>
</protein>
<dbReference type="SUPFAM" id="SSF53795">
    <property type="entry name" value="PEP carboxykinase-like"/>
    <property type="match status" value="1"/>
</dbReference>
<feature type="domain" description="HPr(Ser) kinase/phosphorylase N-terminal" evidence="13">
    <location>
        <begin position="9"/>
        <end position="133"/>
    </location>
</feature>
<dbReference type="EC" id="2.7.11.-" evidence="11"/>
<evidence type="ECO:0000256" key="7">
    <source>
        <dbReference type="ARBA" id="ARBA00022777"/>
    </source>
</evidence>
<dbReference type="OrthoDB" id="9778803at2"/>
<evidence type="ECO:0000256" key="8">
    <source>
        <dbReference type="ARBA" id="ARBA00022840"/>
    </source>
</evidence>
<dbReference type="EMBL" id="SDHX01000001">
    <property type="protein sequence ID" value="RXK55425.1"/>
    <property type="molecule type" value="Genomic_DNA"/>
</dbReference>
<feature type="active site" evidence="11">
    <location>
        <position position="147"/>
    </location>
</feature>
<evidence type="ECO:0000256" key="11">
    <source>
        <dbReference type="HAMAP-Rule" id="MF_01249"/>
    </source>
</evidence>